<proteinExistence type="predicted"/>
<organism evidence="2 3">
    <name type="scientific">Candidatus Hydrogenisulfobacillus filiaventi</name>
    <dbReference type="NCBI Taxonomy" id="2707344"/>
    <lineage>
        <taxon>Bacteria</taxon>
        <taxon>Bacillati</taxon>
        <taxon>Bacillota</taxon>
        <taxon>Clostridia</taxon>
        <taxon>Eubacteriales</taxon>
        <taxon>Clostridiales Family XVII. Incertae Sedis</taxon>
        <taxon>Candidatus Hydrogenisulfobacillus</taxon>
    </lineage>
</organism>
<feature type="compositionally biased region" description="Polar residues" evidence="1">
    <location>
        <begin position="113"/>
        <end position="123"/>
    </location>
</feature>
<reference evidence="2 3" key="1">
    <citation type="submission" date="2020-02" db="EMBL/GenBank/DDBJ databases">
        <authorList>
            <person name="Hogendoorn C."/>
        </authorList>
    </citation>
    <scope>NUCLEOTIDE SEQUENCE [LARGE SCALE GENOMIC DNA]</scope>
    <source>
        <strain evidence="2">R501</strain>
    </source>
</reference>
<name>A0A6F8ZHV0_9FIRM</name>
<keyword evidence="3" id="KW-1185">Reference proteome</keyword>
<dbReference type="Proteomes" id="UP000503399">
    <property type="component" value="Chromosome"/>
</dbReference>
<protein>
    <submittedName>
        <fullName evidence="2">Uncharacterized protein</fullName>
    </submittedName>
</protein>
<feature type="region of interest" description="Disordered" evidence="1">
    <location>
        <begin position="111"/>
        <end position="137"/>
    </location>
</feature>
<dbReference type="KEGG" id="hfv:R50_2025"/>
<evidence type="ECO:0000313" key="2">
    <source>
        <dbReference type="EMBL" id="CAB1129522.1"/>
    </source>
</evidence>
<evidence type="ECO:0000256" key="1">
    <source>
        <dbReference type="SAM" id="MobiDB-lite"/>
    </source>
</evidence>
<sequence>MWENSPTIPMPIPTRLNRLKPLISPPNDHIIHRCCMWVISPFQPGRSAQRCWCHSPLHMQRKSPKVGAARLSLWLPSPDGSAGGEGPHRSLAQRRLSASFSVIHPATGVGRFLSQSGRPSGQETGFRAENPHSGGVV</sequence>
<evidence type="ECO:0000313" key="3">
    <source>
        <dbReference type="Proteomes" id="UP000503399"/>
    </source>
</evidence>
<accession>A0A6F8ZHV0</accession>
<dbReference type="EMBL" id="LR778114">
    <property type="protein sequence ID" value="CAB1129522.1"/>
    <property type="molecule type" value="Genomic_DNA"/>
</dbReference>
<dbReference type="AlphaFoldDB" id="A0A6F8ZHV0"/>
<gene>
    <name evidence="2" type="ORF">R50_2025</name>
</gene>